<reference evidence="5 6" key="1">
    <citation type="submission" date="2018-12" db="EMBL/GenBank/DDBJ databases">
        <authorList>
            <consortium name="Pathogen Informatics"/>
        </authorList>
    </citation>
    <scope>NUCLEOTIDE SEQUENCE [LARGE SCALE GENOMIC DNA]</scope>
    <source>
        <strain evidence="5 6">NCTC10207</strain>
    </source>
</reference>
<feature type="region of interest" description="Disordered" evidence="2">
    <location>
        <begin position="65"/>
        <end position="114"/>
    </location>
</feature>
<accession>A0A7Z9A3P2</accession>
<dbReference type="Pfam" id="PF03816">
    <property type="entry name" value="LytR_cpsA_psr"/>
    <property type="match status" value="1"/>
</dbReference>
<gene>
    <name evidence="5" type="primary">ywtF</name>
    <name evidence="5" type="ORF">NCTC10207_01116</name>
</gene>
<evidence type="ECO:0000313" key="6">
    <source>
        <dbReference type="Proteomes" id="UP000282386"/>
    </source>
</evidence>
<evidence type="ECO:0000313" key="5">
    <source>
        <dbReference type="EMBL" id="VEI23020.1"/>
    </source>
</evidence>
<keyword evidence="3" id="KW-0472">Membrane</keyword>
<keyword evidence="3" id="KW-0812">Transmembrane</keyword>
<sequence>MSGTLTQALRTTPKKKWVKRSLIALLIIILALLLGVGFYIWSIGHTWDSQTQKFDSITDSQDGLDNLKKSLGDPPAAPTFTGPEGKDPKSLASEKDQNGDGILDTVEGGKTRDIVDSPGTDILLLGSDSRAGSADAAKVSGQRADTIMLMHIPKDGSGVYLISIMRDSWVNIPGYGSAKVNAALNYGGIGLQVATIEQLLGIKIDHVAEIDFTGFKDLTNAVGGVDVQVPVAFKTGVWSYTPGTMHMDGSTALAFVRERYSFAAGDYQRVRNQRAYLRGLYNTLKAQGALSSIGKFKTVVDSLSGYLTVDKGLDSSQVANLAAPVITNGSTAMHMMSLPNAGPGWSMDGQSIVLVDQKANADLTRALQNDKITDFTSVYGED</sequence>
<keyword evidence="3" id="KW-1133">Transmembrane helix</keyword>
<dbReference type="PANTHER" id="PTHR33392">
    <property type="entry name" value="POLYISOPRENYL-TEICHOIC ACID--PEPTIDOGLYCAN TEICHOIC ACID TRANSFERASE TAGU"/>
    <property type="match status" value="1"/>
</dbReference>
<evidence type="ECO:0000256" key="1">
    <source>
        <dbReference type="ARBA" id="ARBA00006068"/>
    </source>
</evidence>
<feature type="transmembrane region" description="Helical" evidence="3">
    <location>
        <begin position="21"/>
        <end position="41"/>
    </location>
</feature>
<dbReference type="NCBIfam" id="TIGR00350">
    <property type="entry name" value="lytR_cpsA_psr"/>
    <property type="match status" value="1"/>
</dbReference>
<dbReference type="RefSeq" id="WP_126500019.1">
    <property type="nucleotide sequence ID" value="NZ_LR134479.1"/>
</dbReference>
<dbReference type="InterPro" id="IPR050922">
    <property type="entry name" value="LytR/CpsA/Psr_CW_biosynth"/>
</dbReference>
<dbReference type="AlphaFoldDB" id="A0A7Z9A3P2"/>
<protein>
    <submittedName>
        <fullName evidence="5">Transcriptional regulator ywtF</fullName>
    </submittedName>
</protein>
<feature type="compositionally biased region" description="Basic and acidic residues" evidence="2">
    <location>
        <begin position="84"/>
        <end position="98"/>
    </location>
</feature>
<evidence type="ECO:0000256" key="3">
    <source>
        <dbReference type="SAM" id="Phobius"/>
    </source>
</evidence>
<dbReference type="Gene3D" id="3.40.630.190">
    <property type="entry name" value="LCP protein"/>
    <property type="match status" value="1"/>
</dbReference>
<comment type="similarity">
    <text evidence="1">Belongs to the LytR/CpsA/Psr (LCP) family.</text>
</comment>
<name>A0A7Z9A3P2_9MICC</name>
<dbReference type="EMBL" id="LR134479">
    <property type="protein sequence ID" value="VEI23020.1"/>
    <property type="molecule type" value="Genomic_DNA"/>
</dbReference>
<dbReference type="Proteomes" id="UP000282386">
    <property type="component" value="Chromosome"/>
</dbReference>
<dbReference type="InterPro" id="IPR004474">
    <property type="entry name" value="LytR_CpsA_psr"/>
</dbReference>
<evidence type="ECO:0000256" key="2">
    <source>
        <dbReference type="SAM" id="MobiDB-lite"/>
    </source>
</evidence>
<organism evidence="5 6">
    <name type="scientific">Rothia aeria</name>
    <dbReference type="NCBI Taxonomy" id="172042"/>
    <lineage>
        <taxon>Bacteria</taxon>
        <taxon>Bacillati</taxon>
        <taxon>Actinomycetota</taxon>
        <taxon>Actinomycetes</taxon>
        <taxon>Micrococcales</taxon>
        <taxon>Micrococcaceae</taxon>
        <taxon>Rothia</taxon>
    </lineage>
</organism>
<proteinExistence type="inferred from homology"/>
<evidence type="ECO:0000259" key="4">
    <source>
        <dbReference type="Pfam" id="PF03816"/>
    </source>
</evidence>
<dbReference type="PANTHER" id="PTHR33392:SF6">
    <property type="entry name" value="POLYISOPRENYL-TEICHOIC ACID--PEPTIDOGLYCAN TEICHOIC ACID TRANSFERASE TAGU"/>
    <property type="match status" value="1"/>
</dbReference>
<feature type="domain" description="Cell envelope-related transcriptional attenuator" evidence="4">
    <location>
        <begin position="143"/>
        <end position="285"/>
    </location>
</feature>